<evidence type="ECO:0000256" key="1">
    <source>
        <dbReference type="ARBA" id="ARBA00004571"/>
    </source>
</evidence>
<dbReference type="Pfam" id="PF00593">
    <property type="entry name" value="TonB_dep_Rec_b-barrel"/>
    <property type="match status" value="1"/>
</dbReference>
<comment type="similarity">
    <text evidence="10 11">Belongs to the TonB-dependent receptor family.</text>
</comment>
<evidence type="ECO:0000256" key="10">
    <source>
        <dbReference type="PROSITE-ProRule" id="PRU01360"/>
    </source>
</evidence>
<organism evidence="15 16">
    <name type="scientific">Spiribacter salinus</name>
    <dbReference type="NCBI Taxonomy" id="1335746"/>
    <lineage>
        <taxon>Bacteria</taxon>
        <taxon>Pseudomonadati</taxon>
        <taxon>Pseudomonadota</taxon>
        <taxon>Gammaproteobacteria</taxon>
        <taxon>Chromatiales</taxon>
        <taxon>Ectothiorhodospiraceae</taxon>
        <taxon>Spiribacter</taxon>
    </lineage>
</organism>
<accession>A0A540VST6</accession>
<feature type="domain" description="TonB-dependent receptor-like beta-barrel" evidence="13">
    <location>
        <begin position="189"/>
        <end position="598"/>
    </location>
</feature>
<dbReference type="PROSITE" id="PS52016">
    <property type="entry name" value="TONB_DEPENDENT_REC_3"/>
    <property type="match status" value="1"/>
</dbReference>
<dbReference type="Pfam" id="PF07715">
    <property type="entry name" value="Plug"/>
    <property type="match status" value="1"/>
</dbReference>
<dbReference type="GO" id="GO:0044718">
    <property type="term" value="P:siderophore transmembrane transport"/>
    <property type="evidence" value="ECO:0007669"/>
    <property type="project" value="TreeGrafter"/>
</dbReference>
<keyword evidence="5 12" id="KW-0732">Signal</keyword>
<evidence type="ECO:0000256" key="9">
    <source>
        <dbReference type="ARBA" id="ARBA00023237"/>
    </source>
</evidence>
<name>A0A540VST6_9GAMM</name>
<evidence type="ECO:0000256" key="7">
    <source>
        <dbReference type="ARBA" id="ARBA00023077"/>
    </source>
</evidence>
<keyword evidence="9 10" id="KW-0998">Cell outer membrane</keyword>
<dbReference type="AlphaFoldDB" id="A0A540VST6"/>
<keyword evidence="15" id="KW-0675">Receptor</keyword>
<dbReference type="PANTHER" id="PTHR30069">
    <property type="entry name" value="TONB-DEPENDENT OUTER MEMBRANE RECEPTOR"/>
    <property type="match status" value="1"/>
</dbReference>
<feature type="chain" id="PRO_5022217077" evidence="12">
    <location>
        <begin position="30"/>
        <end position="625"/>
    </location>
</feature>
<dbReference type="Gene3D" id="2.170.130.10">
    <property type="entry name" value="TonB-dependent receptor, plug domain"/>
    <property type="match status" value="1"/>
</dbReference>
<evidence type="ECO:0000256" key="2">
    <source>
        <dbReference type="ARBA" id="ARBA00022448"/>
    </source>
</evidence>
<evidence type="ECO:0000256" key="8">
    <source>
        <dbReference type="ARBA" id="ARBA00023136"/>
    </source>
</evidence>
<evidence type="ECO:0000256" key="3">
    <source>
        <dbReference type="ARBA" id="ARBA00022452"/>
    </source>
</evidence>
<dbReference type="CDD" id="cd01347">
    <property type="entry name" value="ligand_gated_channel"/>
    <property type="match status" value="1"/>
</dbReference>
<comment type="caution">
    <text evidence="15">The sequence shown here is derived from an EMBL/GenBank/DDBJ whole genome shotgun (WGS) entry which is preliminary data.</text>
</comment>
<evidence type="ECO:0000256" key="11">
    <source>
        <dbReference type="RuleBase" id="RU003357"/>
    </source>
</evidence>
<dbReference type="GO" id="GO:0015344">
    <property type="term" value="F:siderophore uptake transmembrane transporter activity"/>
    <property type="evidence" value="ECO:0007669"/>
    <property type="project" value="TreeGrafter"/>
</dbReference>
<evidence type="ECO:0000313" key="16">
    <source>
        <dbReference type="Proteomes" id="UP000315400"/>
    </source>
</evidence>
<evidence type="ECO:0000259" key="14">
    <source>
        <dbReference type="Pfam" id="PF07715"/>
    </source>
</evidence>
<dbReference type="InterPro" id="IPR037066">
    <property type="entry name" value="Plug_dom_sf"/>
</dbReference>
<dbReference type="Proteomes" id="UP000315400">
    <property type="component" value="Unassembled WGS sequence"/>
</dbReference>
<reference evidence="15 16" key="1">
    <citation type="submission" date="2019-06" db="EMBL/GenBank/DDBJ databases">
        <title>Metagenome assembled Genome of Spiribacter salinus SL48-SHIP from the microbial mat of Salt Lake 48 (Novosibirsk region, Russia).</title>
        <authorList>
            <person name="Shipova A."/>
            <person name="Rozanov A.S."/>
            <person name="Bryanskaya A.V."/>
            <person name="Peltek S.E."/>
        </authorList>
    </citation>
    <scope>NUCLEOTIDE SEQUENCE [LARGE SCALE GENOMIC DNA]</scope>
    <source>
        <strain evidence="15">SL48-SHIP-2</strain>
    </source>
</reference>
<evidence type="ECO:0000313" key="15">
    <source>
        <dbReference type="EMBL" id="TQE99821.1"/>
    </source>
</evidence>
<dbReference type="EMBL" id="VIFK01000037">
    <property type="protein sequence ID" value="TQE99821.1"/>
    <property type="molecule type" value="Genomic_DNA"/>
</dbReference>
<keyword evidence="2 10" id="KW-0813">Transport</keyword>
<protein>
    <submittedName>
        <fullName evidence="15">TonB-dependent receptor</fullName>
    </submittedName>
</protein>
<evidence type="ECO:0000256" key="12">
    <source>
        <dbReference type="SAM" id="SignalP"/>
    </source>
</evidence>
<keyword evidence="8 10" id="KW-0472">Membrane</keyword>
<keyword evidence="3 10" id="KW-1134">Transmembrane beta strand</keyword>
<evidence type="ECO:0000256" key="5">
    <source>
        <dbReference type="ARBA" id="ARBA00022729"/>
    </source>
</evidence>
<dbReference type="SUPFAM" id="SSF56935">
    <property type="entry name" value="Porins"/>
    <property type="match status" value="1"/>
</dbReference>
<dbReference type="InterPro" id="IPR012910">
    <property type="entry name" value="Plug_dom"/>
</dbReference>
<dbReference type="GO" id="GO:0009279">
    <property type="term" value="C:cell outer membrane"/>
    <property type="evidence" value="ECO:0007669"/>
    <property type="project" value="UniProtKB-SubCell"/>
</dbReference>
<gene>
    <name evidence="15" type="ORF">FKY71_06525</name>
</gene>
<proteinExistence type="inferred from homology"/>
<dbReference type="PANTHER" id="PTHR30069:SF53">
    <property type="entry name" value="COLICIN I RECEPTOR-RELATED"/>
    <property type="match status" value="1"/>
</dbReference>
<evidence type="ECO:0000256" key="6">
    <source>
        <dbReference type="ARBA" id="ARBA00023065"/>
    </source>
</evidence>
<evidence type="ECO:0000256" key="4">
    <source>
        <dbReference type="ARBA" id="ARBA00022692"/>
    </source>
</evidence>
<dbReference type="InterPro" id="IPR039426">
    <property type="entry name" value="TonB-dep_rcpt-like"/>
</dbReference>
<feature type="signal peptide" evidence="12">
    <location>
        <begin position="1"/>
        <end position="29"/>
    </location>
</feature>
<comment type="subcellular location">
    <subcellularLocation>
        <location evidence="1 10">Cell outer membrane</location>
        <topology evidence="1 10">Multi-pass membrane protein</topology>
    </subcellularLocation>
</comment>
<dbReference type="InterPro" id="IPR000531">
    <property type="entry name" value="Beta-barrel_TonB"/>
</dbReference>
<keyword evidence="7 11" id="KW-0798">TonB box</keyword>
<dbReference type="STRING" id="1260251.SPISAL_00990"/>
<keyword evidence="6" id="KW-0406">Ion transport</keyword>
<feature type="domain" description="TonB-dependent receptor plug" evidence="14">
    <location>
        <begin position="56"/>
        <end position="155"/>
    </location>
</feature>
<keyword evidence="4 10" id="KW-0812">Transmembrane</keyword>
<dbReference type="InterPro" id="IPR036942">
    <property type="entry name" value="Beta-barrel_TonB_sf"/>
</dbReference>
<evidence type="ECO:0000259" key="13">
    <source>
        <dbReference type="Pfam" id="PF00593"/>
    </source>
</evidence>
<sequence>MRKASRTMNKVITLTALAVAAGVSTNLYAQSSESTTELDPIIVSGGISPVSADEFGRSNTIITREQIEDRGYATVQDALEAQPGVSINGDAPSNRQVRIRGGEGNHTLVLINGVRAAAGDSEYYFRGLDTGYIERIEVLRGPQAVPFGTDASSGVINIITTEAGEGLAYGGSVEFGDGDRENAYLTYGDEHSEFSLSVSNLKDDGFDYSGSGGEKDTTRWQSVTTKGQTQISDQVTAGFSFRFADAHYRFDDNDFAAETEAGYVVDDASKSTAAKERAGSAHLEYRNVDETLAHRLRVDRTTNQNDTVSDSVTEILSYRLQYAADQRSVDSTEQRVSLLVERKEDADSGEVQDRESDSIGLEYNGWLSEALSVQAGVRYDDNEVFSDATSWNIATSYFLDNSWRLHASAGAAVVNPTFFEFTGGGDTALNADLQPEENQGFDVGLEMPVAAINGVIDVTYFQERLTDEIFSDTPFPGPYDYENRAGDSDRRGIELSASASPTASLKLRGSYTYLDAEDSDGDTVIRRPRNELGLGATWQPQGSSTQLSADLRHVRGLYDDQFWVDGKTGARLPDFTVMNFAATQPITSNVELTARMTNAFDEEYSEVWGYATRGRAGFVGLSASW</sequence>
<dbReference type="Gene3D" id="2.40.170.20">
    <property type="entry name" value="TonB-dependent receptor, beta-barrel domain"/>
    <property type="match status" value="1"/>
</dbReference>